<dbReference type="eggNOG" id="KOG1181">
    <property type="taxonomic scope" value="Eukaryota"/>
</dbReference>
<protein>
    <recommendedName>
        <fullName evidence="5">Ig-like domain-containing protein</fullName>
    </recommendedName>
</protein>
<keyword evidence="3" id="KW-1015">Disulfide bond</keyword>
<sequence>PLFERNLSDQEAEEGREARFRCTVSGLPDPAVSWRKDGRDVTHARKYVMERDSHGGCSLVVPMVTREDEGEFACVAKNEAGKAKTSGFADISVVSNAVPRFERKITDTEAREGGRAKFRCKVTGKPPPQVTWYKNGQPISANSSKYVTIHDADGTCALLVLKVDDDDDAEYVCKATNCAGAAVCSAELIVE</sequence>
<proteinExistence type="predicted"/>
<dbReference type="Gene3D" id="2.60.40.10">
    <property type="entry name" value="Immunoglobulins"/>
    <property type="match status" value="2"/>
</dbReference>
<feature type="domain" description="Ig-like" evidence="5">
    <location>
        <begin position="1"/>
        <end position="92"/>
    </location>
</feature>
<gene>
    <name evidence="6" type="ORF">BRAFLDRAFT_196125</name>
</gene>
<evidence type="ECO:0000256" key="2">
    <source>
        <dbReference type="ARBA" id="ARBA00022490"/>
    </source>
</evidence>
<evidence type="ECO:0000313" key="6">
    <source>
        <dbReference type="EMBL" id="EEN53977.1"/>
    </source>
</evidence>
<dbReference type="Pfam" id="PF07679">
    <property type="entry name" value="I-set"/>
    <property type="match status" value="2"/>
</dbReference>
<dbReference type="FunFam" id="2.60.40.10:FF:000032">
    <property type="entry name" value="palladin isoform X1"/>
    <property type="match status" value="1"/>
</dbReference>
<name>C3Z0C9_BRAFL</name>
<reference evidence="6" key="1">
    <citation type="journal article" date="2008" name="Nature">
        <title>The amphioxus genome and the evolution of the chordate karyotype.</title>
        <authorList>
            <consortium name="US DOE Joint Genome Institute (JGI-PGF)"/>
            <person name="Putnam N.H."/>
            <person name="Butts T."/>
            <person name="Ferrier D.E.K."/>
            <person name="Furlong R.F."/>
            <person name="Hellsten U."/>
            <person name="Kawashima T."/>
            <person name="Robinson-Rechavi M."/>
            <person name="Shoguchi E."/>
            <person name="Terry A."/>
            <person name="Yu J.-K."/>
            <person name="Benito-Gutierrez E.L."/>
            <person name="Dubchak I."/>
            <person name="Garcia-Fernandez J."/>
            <person name="Gibson-Brown J.J."/>
            <person name="Grigoriev I.V."/>
            <person name="Horton A.C."/>
            <person name="de Jong P.J."/>
            <person name="Jurka J."/>
            <person name="Kapitonov V.V."/>
            <person name="Kohara Y."/>
            <person name="Kuroki Y."/>
            <person name="Lindquist E."/>
            <person name="Lucas S."/>
            <person name="Osoegawa K."/>
            <person name="Pennacchio L.A."/>
            <person name="Salamov A.A."/>
            <person name="Satou Y."/>
            <person name="Sauka-Spengler T."/>
            <person name="Schmutz J."/>
            <person name="Shin-I T."/>
            <person name="Toyoda A."/>
            <person name="Bronner-Fraser M."/>
            <person name="Fujiyama A."/>
            <person name="Holland L.Z."/>
            <person name="Holland P.W.H."/>
            <person name="Satoh N."/>
            <person name="Rokhsar D.S."/>
        </authorList>
    </citation>
    <scope>NUCLEOTIDE SEQUENCE [LARGE SCALE GENOMIC DNA]</scope>
    <source>
        <strain evidence="6">S238N-H82</strain>
        <tissue evidence="6">Testes</tissue>
    </source>
</reference>
<dbReference type="InterPro" id="IPR013783">
    <property type="entry name" value="Ig-like_fold"/>
</dbReference>
<dbReference type="EMBL" id="GG666568">
    <property type="protein sequence ID" value="EEN53977.1"/>
    <property type="molecule type" value="Genomic_DNA"/>
</dbReference>
<evidence type="ECO:0000256" key="1">
    <source>
        <dbReference type="ARBA" id="ARBA00004496"/>
    </source>
</evidence>
<organism>
    <name type="scientific">Branchiostoma floridae</name>
    <name type="common">Florida lancelet</name>
    <name type="synonym">Amphioxus</name>
    <dbReference type="NCBI Taxonomy" id="7739"/>
    <lineage>
        <taxon>Eukaryota</taxon>
        <taxon>Metazoa</taxon>
        <taxon>Chordata</taxon>
        <taxon>Cephalochordata</taxon>
        <taxon>Leptocardii</taxon>
        <taxon>Amphioxiformes</taxon>
        <taxon>Branchiostomatidae</taxon>
        <taxon>Branchiostoma</taxon>
    </lineage>
</organism>
<dbReference type="InterPro" id="IPR007110">
    <property type="entry name" value="Ig-like_dom"/>
</dbReference>
<evidence type="ECO:0000259" key="5">
    <source>
        <dbReference type="PROSITE" id="PS50835"/>
    </source>
</evidence>
<dbReference type="GO" id="GO:0005737">
    <property type="term" value="C:cytoplasm"/>
    <property type="evidence" value="ECO:0007669"/>
    <property type="project" value="UniProtKB-SubCell"/>
</dbReference>
<dbReference type="InterPro" id="IPR003598">
    <property type="entry name" value="Ig_sub2"/>
</dbReference>
<accession>C3Z0C9</accession>
<dbReference type="InParanoid" id="C3Z0C9"/>
<dbReference type="PANTHER" id="PTHR47633:SF7">
    <property type="entry name" value="TITIN HOMOLOG"/>
    <property type="match status" value="1"/>
</dbReference>
<evidence type="ECO:0000256" key="3">
    <source>
        <dbReference type="ARBA" id="ARBA00023157"/>
    </source>
</evidence>
<dbReference type="InterPro" id="IPR003599">
    <property type="entry name" value="Ig_sub"/>
</dbReference>
<dbReference type="STRING" id="7739.C3Z0C9"/>
<dbReference type="AlphaFoldDB" id="C3Z0C9"/>
<dbReference type="PROSITE" id="PS50835">
    <property type="entry name" value="IG_LIKE"/>
    <property type="match status" value="2"/>
</dbReference>
<dbReference type="InterPro" id="IPR036179">
    <property type="entry name" value="Ig-like_dom_sf"/>
</dbReference>
<keyword evidence="2" id="KW-0963">Cytoplasm</keyword>
<feature type="non-terminal residue" evidence="6">
    <location>
        <position position="1"/>
    </location>
</feature>
<keyword evidence="4" id="KW-0393">Immunoglobulin domain</keyword>
<evidence type="ECO:0000256" key="4">
    <source>
        <dbReference type="ARBA" id="ARBA00023319"/>
    </source>
</evidence>
<feature type="non-terminal residue" evidence="6">
    <location>
        <position position="191"/>
    </location>
</feature>
<dbReference type="SMART" id="SM00408">
    <property type="entry name" value="IGc2"/>
    <property type="match status" value="2"/>
</dbReference>
<dbReference type="SUPFAM" id="SSF48726">
    <property type="entry name" value="Immunoglobulin"/>
    <property type="match status" value="2"/>
</dbReference>
<dbReference type="FunFam" id="2.60.40.10:FF:000425">
    <property type="entry name" value="Myosin light chain kinase"/>
    <property type="match status" value="1"/>
</dbReference>
<feature type="domain" description="Ig-like" evidence="5">
    <location>
        <begin position="99"/>
        <end position="191"/>
    </location>
</feature>
<comment type="subcellular location">
    <subcellularLocation>
        <location evidence="1">Cytoplasm</location>
    </subcellularLocation>
</comment>
<dbReference type="PANTHER" id="PTHR47633">
    <property type="entry name" value="IMMUNOGLOBULIN"/>
    <property type="match status" value="1"/>
</dbReference>
<dbReference type="SMART" id="SM00409">
    <property type="entry name" value="IG"/>
    <property type="match status" value="2"/>
</dbReference>
<dbReference type="InterPro" id="IPR013098">
    <property type="entry name" value="Ig_I-set"/>
</dbReference>